<evidence type="ECO:0008006" key="3">
    <source>
        <dbReference type="Google" id="ProtNLM"/>
    </source>
</evidence>
<protein>
    <recommendedName>
        <fullName evidence="3">C-type lectin domain-containing protein</fullName>
    </recommendedName>
</protein>
<evidence type="ECO:0000313" key="2">
    <source>
        <dbReference type="Proteomes" id="UP000683360"/>
    </source>
</evidence>
<dbReference type="SUPFAM" id="SSF56436">
    <property type="entry name" value="C-type lectin-like"/>
    <property type="match status" value="1"/>
</dbReference>
<dbReference type="OrthoDB" id="6195416at2759"/>
<keyword evidence="2" id="KW-1185">Reference proteome</keyword>
<accession>A0A8S3QQQ2</accession>
<sequence length="204" mass="23648">MQNVTFYNITKSWKDAVNFCLRNGGVLESNVTLLNEEITDLQEEDTMNIVDVWFGKYELLTNWTYIRGCFLINGVFQHFVIEHSDTAELQCQLLCDKYTFYSLKSIEFNNVNVTDNDAELGSDYGDYQAAADEYFTEHLQPETCFELDQNHAEKMADNCNDTFPFFCRFGTDEDKGDMKSIPQRKMFRLTIGKVSCIALTTTDW</sequence>
<proteinExistence type="predicted"/>
<gene>
    <name evidence="1" type="ORF">MEDL_14023</name>
</gene>
<name>A0A8S3QQQ2_MYTED</name>
<comment type="caution">
    <text evidence="1">The sequence shown here is derived from an EMBL/GenBank/DDBJ whole genome shotgun (WGS) entry which is preliminary data.</text>
</comment>
<dbReference type="InterPro" id="IPR016187">
    <property type="entry name" value="CTDL_fold"/>
</dbReference>
<dbReference type="EMBL" id="CAJPWZ010000720">
    <property type="protein sequence ID" value="CAG2199238.1"/>
    <property type="molecule type" value="Genomic_DNA"/>
</dbReference>
<dbReference type="Proteomes" id="UP000683360">
    <property type="component" value="Unassembled WGS sequence"/>
</dbReference>
<reference evidence="1" key="1">
    <citation type="submission" date="2021-03" db="EMBL/GenBank/DDBJ databases">
        <authorList>
            <person name="Bekaert M."/>
        </authorList>
    </citation>
    <scope>NUCLEOTIDE SEQUENCE</scope>
</reference>
<dbReference type="AlphaFoldDB" id="A0A8S3QQQ2"/>
<evidence type="ECO:0000313" key="1">
    <source>
        <dbReference type="EMBL" id="CAG2199238.1"/>
    </source>
</evidence>
<organism evidence="1 2">
    <name type="scientific">Mytilus edulis</name>
    <name type="common">Blue mussel</name>
    <dbReference type="NCBI Taxonomy" id="6550"/>
    <lineage>
        <taxon>Eukaryota</taxon>
        <taxon>Metazoa</taxon>
        <taxon>Spiralia</taxon>
        <taxon>Lophotrochozoa</taxon>
        <taxon>Mollusca</taxon>
        <taxon>Bivalvia</taxon>
        <taxon>Autobranchia</taxon>
        <taxon>Pteriomorphia</taxon>
        <taxon>Mytilida</taxon>
        <taxon>Mytiloidea</taxon>
        <taxon>Mytilidae</taxon>
        <taxon>Mytilinae</taxon>
        <taxon>Mytilus</taxon>
    </lineage>
</organism>